<sequence length="212" mass="25728">MKEYFQQFGLIKQLILRNEQDEKVKDETKVCFTLAFTSFDAQLILQEYENIQVGYQQSKFNISDSQIKIQKLHYKHNEYEKILSELYEEVFCKKEIQTIEIKSNILKNKEHFQSFDQVIKELDHFQQLSQLDQKYIEQQLIYKIVANQSHLNLVDQKEYHVQQQKSIRNLKILLNFTKIQLNLSWEQKKLKIILFQIYIQKSFSDIQHQMKL</sequence>
<organism evidence="1 2">
    <name type="scientific">Paramecium pentaurelia</name>
    <dbReference type="NCBI Taxonomy" id="43138"/>
    <lineage>
        <taxon>Eukaryota</taxon>
        <taxon>Sar</taxon>
        <taxon>Alveolata</taxon>
        <taxon>Ciliophora</taxon>
        <taxon>Intramacronucleata</taxon>
        <taxon>Oligohymenophorea</taxon>
        <taxon>Peniculida</taxon>
        <taxon>Parameciidae</taxon>
        <taxon>Paramecium</taxon>
    </lineage>
</organism>
<evidence type="ECO:0000313" key="1">
    <source>
        <dbReference type="EMBL" id="CAD8211538.1"/>
    </source>
</evidence>
<evidence type="ECO:0000313" key="2">
    <source>
        <dbReference type="Proteomes" id="UP000689195"/>
    </source>
</evidence>
<dbReference type="Proteomes" id="UP000689195">
    <property type="component" value="Unassembled WGS sequence"/>
</dbReference>
<reference evidence="1" key="1">
    <citation type="submission" date="2021-01" db="EMBL/GenBank/DDBJ databases">
        <authorList>
            <consortium name="Genoscope - CEA"/>
            <person name="William W."/>
        </authorList>
    </citation>
    <scope>NUCLEOTIDE SEQUENCE</scope>
</reference>
<gene>
    <name evidence="1" type="ORF">PPENT_87.1.T1640029</name>
</gene>
<protein>
    <recommendedName>
        <fullName evidence="3">RRM domain-containing protein</fullName>
    </recommendedName>
</protein>
<name>A0A8S1YEB5_9CILI</name>
<dbReference type="AlphaFoldDB" id="A0A8S1YEB5"/>
<dbReference type="EMBL" id="CAJJDO010000164">
    <property type="protein sequence ID" value="CAD8211538.1"/>
    <property type="molecule type" value="Genomic_DNA"/>
</dbReference>
<proteinExistence type="predicted"/>
<evidence type="ECO:0008006" key="3">
    <source>
        <dbReference type="Google" id="ProtNLM"/>
    </source>
</evidence>
<accession>A0A8S1YEB5</accession>
<keyword evidence="2" id="KW-1185">Reference proteome</keyword>
<comment type="caution">
    <text evidence="1">The sequence shown here is derived from an EMBL/GenBank/DDBJ whole genome shotgun (WGS) entry which is preliminary data.</text>
</comment>